<keyword evidence="2" id="KW-1185">Reference proteome</keyword>
<evidence type="ECO:0000313" key="2">
    <source>
        <dbReference type="Proteomes" id="UP000887574"/>
    </source>
</evidence>
<dbReference type="WBParaSite" id="jg21868">
    <property type="protein sequence ID" value="jg21868"/>
    <property type="gene ID" value="jg21868"/>
</dbReference>
<sequence length="155" mass="17544">MSGPSDASKSTPDVLQKSTSIKSPTDVGLDVDVGHFWSTTNKQHCRKRKDVDIRKQKSNIRRHCKQGVDVFLPQSLYIHGEPALNLTAGFEKLVREQIEFSKQNKEEFEKKKHLFPAFLANADVKLLGCKAEINSPHENQDARVHIFCNQAETSQ</sequence>
<feature type="region of interest" description="Disordered" evidence="1">
    <location>
        <begin position="1"/>
        <end position="26"/>
    </location>
</feature>
<protein>
    <submittedName>
        <fullName evidence="3">Uncharacterized protein</fullName>
    </submittedName>
</protein>
<accession>A0A915DQK1</accession>
<dbReference type="AlphaFoldDB" id="A0A915DQK1"/>
<proteinExistence type="predicted"/>
<name>A0A915DQK1_9BILA</name>
<reference evidence="3" key="1">
    <citation type="submission" date="2022-11" db="UniProtKB">
        <authorList>
            <consortium name="WormBaseParasite"/>
        </authorList>
    </citation>
    <scope>IDENTIFICATION</scope>
</reference>
<feature type="compositionally biased region" description="Polar residues" evidence="1">
    <location>
        <begin position="1"/>
        <end position="23"/>
    </location>
</feature>
<evidence type="ECO:0000313" key="3">
    <source>
        <dbReference type="WBParaSite" id="jg21868"/>
    </source>
</evidence>
<evidence type="ECO:0000256" key="1">
    <source>
        <dbReference type="SAM" id="MobiDB-lite"/>
    </source>
</evidence>
<dbReference type="Proteomes" id="UP000887574">
    <property type="component" value="Unplaced"/>
</dbReference>
<organism evidence="2 3">
    <name type="scientific">Ditylenchus dipsaci</name>
    <dbReference type="NCBI Taxonomy" id="166011"/>
    <lineage>
        <taxon>Eukaryota</taxon>
        <taxon>Metazoa</taxon>
        <taxon>Ecdysozoa</taxon>
        <taxon>Nematoda</taxon>
        <taxon>Chromadorea</taxon>
        <taxon>Rhabditida</taxon>
        <taxon>Tylenchina</taxon>
        <taxon>Tylenchomorpha</taxon>
        <taxon>Sphaerularioidea</taxon>
        <taxon>Anguinidae</taxon>
        <taxon>Anguininae</taxon>
        <taxon>Ditylenchus</taxon>
    </lineage>
</organism>